<feature type="domain" description="Poly A polymerase head" evidence="8">
    <location>
        <begin position="65"/>
        <end position="229"/>
    </location>
</feature>
<comment type="caution">
    <text evidence="10">The sequence shown here is derived from an EMBL/GenBank/DDBJ whole genome shotgun (WGS) entry which is preliminary data.</text>
</comment>
<keyword evidence="11" id="KW-1185">Reference proteome</keyword>
<evidence type="ECO:0000313" key="10">
    <source>
        <dbReference type="EMBL" id="OQO00155.1"/>
    </source>
</evidence>
<dbReference type="InterPro" id="IPR043519">
    <property type="entry name" value="NT_sf"/>
</dbReference>
<dbReference type="GO" id="GO:0001680">
    <property type="term" value="P:tRNA 3'-terminal CCA addition"/>
    <property type="evidence" value="ECO:0007669"/>
    <property type="project" value="TreeGrafter"/>
</dbReference>
<feature type="region of interest" description="Disordered" evidence="7">
    <location>
        <begin position="376"/>
        <end position="398"/>
    </location>
</feature>
<sequence length="908" mass="101925">MAPMIQEFEDVPSPGTKIELTDVESTLRRLLLDVAAYIDKDPPASYDEYGNCVTPKHLQDQPVTLRFTGGWVRDKLLGIGSHDIDIAINKMTGYQFGLRLKQYLEIPGNPEKYGLDGVATTDKENAKAGASDKSKTVGGLHKIEANPEKSKHLETVTTRIFALDLDLVNLRKETYTDDSRNPQMDFGTPEEDALRRDATVNAMFYNLNTQEVEDFTGRGHDDLASKIIRTPLEPYQTFKDDPLRVLRLIRFASRLGFTIDQPALKAMRNAEIKDALQRKISRERVGVELEKALQGPDPHEAMRLIFDLDLYFTLFCDPTSDPAKHYTPDTAGCRALLDELETLMEDGSTISRLLLHDKDEQYLAWMLAAAVPYRDAPDPQPIQPGRKPPPPIPSTVAREGVKATNRVCDVITASYMHRNEIRDLVDRVESHRRRPERANGTSSNPGRDVLGMAVRRWSASWRSQVLYSLLVEMVEQPDSVDAVQRKYSAFLTHLQNLNLLDAYTFKPLLDGKQLAKALDTSPGVWMKDALDVVMAWQLRNPDVKDPTEAIQEVKNHGELTSSLVSHFLQLTVRPLFAKSKPNSLTEQGRKKNDPGLPPKLSMMSGNVATTPWKSEKNIVALDLLAWSVRSLDAKTVEQYWHLLVPPILTFIDDVEIRWKLMGVGLLRQTLAATPPSLLERTGLAPVFEDALMPCLLHLPSLTPEPDSIALLSTTYPALLALARLQFPITPPSTSKLSPEPSRQLYVKNLDHILRKGILHSHAFCSQYPGIVKVLYDNLKVMLWELGIDSVNHIKYILPLLSDTLSHPLVNTAQQQDLLISALLALQALIQNAWPRMVHYRGEVLKGLLTCWLAILDAGVELPVQLGLEMKKTVQMLKDAVAQQVPWDEEMTELTKVDGRLVELLQVTC</sequence>
<dbReference type="GO" id="GO:0005739">
    <property type="term" value="C:mitochondrion"/>
    <property type="evidence" value="ECO:0007669"/>
    <property type="project" value="UniProtKB-ARBA"/>
</dbReference>
<evidence type="ECO:0000256" key="7">
    <source>
        <dbReference type="SAM" id="MobiDB-lite"/>
    </source>
</evidence>
<gene>
    <name evidence="10" type="ORF">B0A48_13942</name>
</gene>
<dbReference type="Gene3D" id="1.10.3090.10">
    <property type="entry name" value="cca-adding enzyme, domain 2"/>
    <property type="match status" value="1"/>
</dbReference>
<dbReference type="GO" id="GO:0003723">
    <property type="term" value="F:RNA binding"/>
    <property type="evidence" value="ECO:0007669"/>
    <property type="project" value="UniProtKB-KW"/>
</dbReference>
<evidence type="ECO:0000256" key="1">
    <source>
        <dbReference type="ARBA" id="ARBA00007265"/>
    </source>
</evidence>
<dbReference type="EMBL" id="NAJO01000036">
    <property type="protein sequence ID" value="OQO00155.1"/>
    <property type="molecule type" value="Genomic_DNA"/>
</dbReference>
<dbReference type="PANTHER" id="PTHR13734:SF5">
    <property type="entry name" value="CCA TRNA NUCLEOTIDYLTRANSFERASE, MITOCHONDRIAL"/>
    <property type="match status" value="1"/>
</dbReference>
<dbReference type="SUPFAM" id="SSF81891">
    <property type="entry name" value="Poly A polymerase C-terminal region-like"/>
    <property type="match status" value="1"/>
</dbReference>
<dbReference type="SUPFAM" id="SSF81301">
    <property type="entry name" value="Nucleotidyltransferase"/>
    <property type="match status" value="1"/>
</dbReference>
<dbReference type="InParanoid" id="A0A1V8SLX2"/>
<evidence type="ECO:0000313" key="11">
    <source>
        <dbReference type="Proteomes" id="UP000192596"/>
    </source>
</evidence>
<comment type="similarity">
    <text evidence="5">Belongs to the TTI2 family.</text>
</comment>
<feature type="region of interest" description="Disordered" evidence="7">
    <location>
        <begin position="426"/>
        <end position="447"/>
    </location>
</feature>
<reference evidence="11" key="1">
    <citation type="submission" date="2017-03" db="EMBL/GenBank/DDBJ databases">
        <title>Genomes of endolithic fungi from Antarctica.</title>
        <authorList>
            <person name="Coleine C."/>
            <person name="Masonjones S."/>
            <person name="Stajich J.E."/>
        </authorList>
    </citation>
    <scope>NUCLEOTIDE SEQUENCE [LARGE SCALE GENOMIC DNA]</scope>
    <source>
        <strain evidence="11">CCFEE 5527</strain>
    </source>
</reference>
<evidence type="ECO:0000259" key="9">
    <source>
        <dbReference type="Pfam" id="PF12627"/>
    </source>
</evidence>
<keyword evidence="2 6" id="KW-0808">Transferase</keyword>
<feature type="region of interest" description="Disordered" evidence="7">
    <location>
        <begin position="581"/>
        <end position="603"/>
    </location>
</feature>
<name>A0A1V8SLX2_9PEZI</name>
<dbReference type="GO" id="GO:0000166">
    <property type="term" value="F:nucleotide binding"/>
    <property type="evidence" value="ECO:0007669"/>
    <property type="project" value="UniProtKB-KW"/>
</dbReference>
<dbReference type="Pfam" id="PF01743">
    <property type="entry name" value="PolyA_pol"/>
    <property type="match status" value="1"/>
</dbReference>
<dbReference type="AlphaFoldDB" id="A0A1V8SLX2"/>
<dbReference type="InterPro" id="IPR002646">
    <property type="entry name" value="PolA_pol_head_dom"/>
</dbReference>
<dbReference type="Pfam" id="PF10521">
    <property type="entry name" value="Tti2"/>
    <property type="match status" value="1"/>
</dbReference>
<feature type="compositionally biased region" description="Pro residues" evidence="7">
    <location>
        <begin position="378"/>
        <end position="393"/>
    </location>
</feature>
<dbReference type="PANTHER" id="PTHR13734">
    <property type="entry name" value="TRNA-NUCLEOTIDYLTRANSFERASE"/>
    <property type="match status" value="1"/>
</dbReference>
<dbReference type="FunCoup" id="A0A1V8SLX2">
    <property type="interactions" value="238"/>
</dbReference>
<accession>A0A1V8SLX2</accession>
<dbReference type="OrthoDB" id="445712at2759"/>
<evidence type="ECO:0000256" key="6">
    <source>
        <dbReference type="RuleBase" id="RU003953"/>
    </source>
</evidence>
<evidence type="ECO:0000256" key="3">
    <source>
        <dbReference type="ARBA" id="ARBA00022741"/>
    </source>
</evidence>
<evidence type="ECO:0000256" key="2">
    <source>
        <dbReference type="ARBA" id="ARBA00022679"/>
    </source>
</evidence>
<dbReference type="Gene3D" id="3.30.460.10">
    <property type="entry name" value="Beta Polymerase, domain 2"/>
    <property type="match status" value="1"/>
</dbReference>
<protein>
    <recommendedName>
        <fullName evidence="12">Poly A polymerase head domain-containing protein</fullName>
    </recommendedName>
</protein>
<evidence type="ECO:0000256" key="5">
    <source>
        <dbReference type="ARBA" id="ARBA00034736"/>
    </source>
</evidence>
<dbReference type="InterPro" id="IPR018870">
    <property type="entry name" value="Tti2"/>
</dbReference>
<proteinExistence type="inferred from homology"/>
<keyword evidence="3" id="KW-0547">Nucleotide-binding</keyword>
<organism evidence="10 11">
    <name type="scientific">Cryoendolithus antarcticus</name>
    <dbReference type="NCBI Taxonomy" id="1507870"/>
    <lineage>
        <taxon>Eukaryota</taxon>
        <taxon>Fungi</taxon>
        <taxon>Dikarya</taxon>
        <taxon>Ascomycota</taxon>
        <taxon>Pezizomycotina</taxon>
        <taxon>Dothideomycetes</taxon>
        <taxon>Dothideomycetidae</taxon>
        <taxon>Cladosporiales</taxon>
        <taxon>Cladosporiaceae</taxon>
        <taxon>Cryoendolithus</taxon>
    </lineage>
</organism>
<dbReference type="GO" id="GO:0052929">
    <property type="term" value="F:ATP:3'-cytidine-cytidine-tRNA adenylyltransferase activity"/>
    <property type="evidence" value="ECO:0007669"/>
    <property type="project" value="TreeGrafter"/>
</dbReference>
<dbReference type="FunFam" id="3.30.460.10:FF:000019">
    <property type="entry name" value="tRNA nucleotidyltransferase cca2"/>
    <property type="match status" value="1"/>
</dbReference>
<comment type="similarity">
    <text evidence="1 6">Belongs to the tRNA nucleotidyltransferase/poly(A) polymerase family.</text>
</comment>
<evidence type="ECO:0000256" key="4">
    <source>
        <dbReference type="ARBA" id="ARBA00022884"/>
    </source>
</evidence>
<dbReference type="GO" id="GO:0052927">
    <property type="term" value="F:CC tRNA cytidylyltransferase activity"/>
    <property type="evidence" value="ECO:0007669"/>
    <property type="project" value="TreeGrafter"/>
</dbReference>
<dbReference type="Proteomes" id="UP000192596">
    <property type="component" value="Unassembled WGS sequence"/>
</dbReference>
<keyword evidence="4 6" id="KW-0694">RNA-binding</keyword>
<evidence type="ECO:0008006" key="12">
    <source>
        <dbReference type="Google" id="ProtNLM"/>
    </source>
</evidence>
<dbReference type="STRING" id="1507870.A0A1V8SLX2"/>
<evidence type="ECO:0000259" key="8">
    <source>
        <dbReference type="Pfam" id="PF01743"/>
    </source>
</evidence>
<dbReference type="Pfam" id="PF12627">
    <property type="entry name" value="PolyA_pol_RNAbd"/>
    <property type="match status" value="1"/>
</dbReference>
<dbReference type="CDD" id="cd05398">
    <property type="entry name" value="NT_ClassII-CCAase"/>
    <property type="match status" value="1"/>
</dbReference>
<dbReference type="InterPro" id="IPR032828">
    <property type="entry name" value="PolyA_RNA-bd"/>
</dbReference>
<dbReference type="GO" id="GO:0110078">
    <property type="term" value="C:TTT Hsp90 cochaperone complex"/>
    <property type="evidence" value="ECO:0007669"/>
    <property type="project" value="InterPro"/>
</dbReference>
<feature type="domain" description="tRNA nucleotidyltransferase/poly(A) polymerase RNA and SrmB- binding" evidence="9">
    <location>
        <begin position="256"/>
        <end position="315"/>
    </location>
</feature>